<gene>
    <name evidence="3" type="ORF">GCM10010992_18360</name>
</gene>
<evidence type="ECO:0008006" key="5">
    <source>
        <dbReference type="Google" id="ProtNLM"/>
    </source>
</evidence>
<keyword evidence="4" id="KW-1185">Reference proteome</keyword>
<feature type="chain" id="PRO_5047522972" description="TonB C-terminal domain-containing protein" evidence="2">
    <location>
        <begin position="20"/>
        <end position="248"/>
    </location>
</feature>
<organism evidence="3 4">
    <name type="scientific">Cloacibacterium rupense</name>
    <dbReference type="NCBI Taxonomy" id="517423"/>
    <lineage>
        <taxon>Bacteria</taxon>
        <taxon>Pseudomonadati</taxon>
        <taxon>Bacteroidota</taxon>
        <taxon>Flavobacteriia</taxon>
        <taxon>Flavobacteriales</taxon>
        <taxon>Weeksellaceae</taxon>
    </lineage>
</organism>
<feature type="signal peptide" evidence="2">
    <location>
        <begin position="1"/>
        <end position="19"/>
    </location>
</feature>
<protein>
    <recommendedName>
        <fullName evidence="5">TonB C-terminal domain-containing protein</fullName>
    </recommendedName>
</protein>
<evidence type="ECO:0000313" key="3">
    <source>
        <dbReference type="EMBL" id="GGP04734.1"/>
    </source>
</evidence>
<keyword evidence="1" id="KW-0175">Coiled coil</keyword>
<evidence type="ECO:0000256" key="1">
    <source>
        <dbReference type="SAM" id="Coils"/>
    </source>
</evidence>
<proteinExistence type="predicted"/>
<feature type="coiled-coil region" evidence="1">
    <location>
        <begin position="26"/>
        <end position="77"/>
    </location>
</feature>
<keyword evidence="2" id="KW-0732">Signal</keyword>
<comment type="caution">
    <text evidence="3">The sequence shown here is derived from an EMBL/GenBank/DDBJ whole genome shotgun (WGS) entry which is preliminary data.</text>
</comment>
<dbReference type="Proteomes" id="UP000620064">
    <property type="component" value="Unassembled WGS sequence"/>
</dbReference>
<accession>A0ABQ2NK09</accession>
<name>A0ABQ2NK09_9FLAO</name>
<evidence type="ECO:0000313" key="4">
    <source>
        <dbReference type="Proteomes" id="UP000620064"/>
    </source>
</evidence>
<reference evidence="4" key="1">
    <citation type="journal article" date="2019" name="Int. J. Syst. Evol. Microbiol.">
        <title>The Global Catalogue of Microorganisms (GCM) 10K type strain sequencing project: providing services to taxonomists for standard genome sequencing and annotation.</title>
        <authorList>
            <consortium name="The Broad Institute Genomics Platform"/>
            <consortium name="The Broad Institute Genome Sequencing Center for Infectious Disease"/>
            <person name="Wu L."/>
            <person name="Ma J."/>
        </authorList>
    </citation>
    <scope>NUCLEOTIDE SEQUENCE [LARGE SCALE GENOMIC DNA]</scope>
    <source>
        <strain evidence="4">CGMCC 1.7656</strain>
    </source>
</reference>
<sequence>MKYLYLINLFLLGSLFVGAQERAIIDKEVSEIYKNYSNKVENLQKKSFSEIDAQYKKTKSEKKLEELDEKYIKIREVFLVDQEKFQQEKLLKLRNLVDEVKKRYPLIGKVASAKNENEKTENYPPPPTSGQKIIQNGVKGHLIKSPSYDLNKSDELKLEEKDKIRKNFSENFRIDYINTNDDILKTRLLINVDSDGSLKDITAEGVNEEVNLLSILTIYSLNIKLEPYENGGYFLVRKFTLPISLNFE</sequence>
<evidence type="ECO:0000256" key="2">
    <source>
        <dbReference type="SAM" id="SignalP"/>
    </source>
</evidence>
<dbReference type="RefSeq" id="WP_188617803.1">
    <property type="nucleotide sequence ID" value="NZ_BMLV01000003.1"/>
</dbReference>
<dbReference type="EMBL" id="BMLV01000003">
    <property type="protein sequence ID" value="GGP04734.1"/>
    <property type="molecule type" value="Genomic_DNA"/>
</dbReference>